<proteinExistence type="predicted"/>
<sequence>MAQQIWTIFEQVVKKYTIQDAVDAARVKAGGSNLCLDAIKGRDRSTPITLVELNHLSDLILLDTAIHA</sequence>
<organism evidence="1 2">
    <name type="scientific">Ralstonia phage RSL2</name>
    <dbReference type="NCBI Taxonomy" id="1585840"/>
    <lineage>
        <taxon>Viruses</taxon>
        <taxon>Duplodnaviria</taxon>
        <taxon>Heunggongvirae</taxon>
        <taxon>Uroviricota</taxon>
        <taxon>Caudoviricetes</taxon>
        <taxon>Chimalliviridae</taxon>
        <taxon>Chiangmaivirus</taxon>
        <taxon>Chiangmaivirus RSL2</taxon>
    </lineage>
</organism>
<evidence type="ECO:0000313" key="2">
    <source>
        <dbReference type="Proteomes" id="UP000203794"/>
    </source>
</evidence>
<dbReference type="RefSeq" id="YP_009212952.1">
    <property type="nucleotide sequence ID" value="NC_028950.1"/>
</dbReference>
<accession>A0A0A8JB86</accession>
<reference evidence="1 2" key="1">
    <citation type="submission" date="2014-12" db="EMBL/GenBank/DDBJ databases">
        <title>Genome analysis of a novel jumbo phage RSL2 infecting the phytopathogen Ralstonia solanacearum.</title>
        <authorList>
            <person name="Kawasaki T."/>
            <person name="Fujie M."/>
            <person name="Chatchawankanphanich O."/>
            <person name="Ogata H."/>
            <person name="Yamada T."/>
        </authorList>
    </citation>
    <scope>NUCLEOTIDE SEQUENCE [LARGE SCALE GENOMIC DNA]</scope>
    <source>
        <strain evidence="1 2">RSL2</strain>
    </source>
</reference>
<name>A0A0A8JB86_9CAUD</name>
<dbReference type="OrthoDB" id="38423at10239"/>
<evidence type="ECO:0000313" key="1">
    <source>
        <dbReference type="EMBL" id="BAQ02631.1"/>
    </source>
</evidence>
<dbReference type="Proteomes" id="UP000203794">
    <property type="component" value="Segment"/>
</dbReference>
<dbReference type="GeneID" id="26639544"/>
<dbReference type="KEGG" id="vg:26639544"/>
<keyword evidence="2" id="KW-1185">Reference proteome</keyword>
<dbReference type="EMBL" id="AP014693">
    <property type="protein sequence ID" value="BAQ02631.1"/>
    <property type="molecule type" value="Genomic_DNA"/>
</dbReference>
<protein>
    <submittedName>
        <fullName evidence="1">Uncharacterized protein</fullName>
    </submittedName>
</protein>